<dbReference type="OrthoDB" id="2366000at2759"/>
<proteinExistence type="predicted"/>
<feature type="compositionally biased region" description="Polar residues" evidence="1">
    <location>
        <begin position="64"/>
        <end position="81"/>
    </location>
</feature>
<evidence type="ECO:0000256" key="1">
    <source>
        <dbReference type="SAM" id="MobiDB-lite"/>
    </source>
</evidence>
<keyword evidence="3" id="KW-1185">Reference proteome</keyword>
<evidence type="ECO:0000313" key="2">
    <source>
        <dbReference type="EMBL" id="GAN02996.1"/>
    </source>
</evidence>
<name>A0A0C9M2J6_9FUNG</name>
<organism evidence="2">
    <name type="scientific">Mucor ambiguus</name>
    <dbReference type="NCBI Taxonomy" id="91626"/>
    <lineage>
        <taxon>Eukaryota</taxon>
        <taxon>Fungi</taxon>
        <taxon>Fungi incertae sedis</taxon>
        <taxon>Mucoromycota</taxon>
        <taxon>Mucoromycotina</taxon>
        <taxon>Mucoromycetes</taxon>
        <taxon>Mucorales</taxon>
        <taxon>Mucorineae</taxon>
        <taxon>Mucoraceae</taxon>
        <taxon>Mucor</taxon>
    </lineage>
</organism>
<evidence type="ECO:0000313" key="3">
    <source>
        <dbReference type="Proteomes" id="UP000053815"/>
    </source>
</evidence>
<dbReference type="Proteomes" id="UP000053815">
    <property type="component" value="Unassembled WGS sequence"/>
</dbReference>
<accession>A0A0C9M2J6</accession>
<feature type="compositionally biased region" description="Basic and acidic residues" evidence="1">
    <location>
        <begin position="45"/>
        <end position="55"/>
    </location>
</feature>
<gene>
    <name evidence="2" type="ORF">MAM1_0032c02446</name>
</gene>
<sequence>MGCCISHPFFEKETVYEVTLDANGVAQRVPKGQGTHFIHISSKNGETHLEEKTEQPSRPAATHDGSNNKWPSLTTPPTYNSKVAPVNDVQEKDQVSS</sequence>
<protein>
    <submittedName>
        <fullName evidence="2">Uncharacterized protein</fullName>
    </submittedName>
</protein>
<feature type="region of interest" description="Disordered" evidence="1">
    <location>
        <begin position="42"/>
        <end position="97"/>
    </location>
</feature>
<dbReference type="EMBL" id="DF836321">
    <property type="protein sequence ID" value="GAN02996.1"/>
    <property type="molecule type" value="Genomic_DNA"/>
</dbReference>
<reference evidence="2" key="1">
    <citation type="submission" date="2014-09" db="EMBL/GenBank/DDBJ databases">
        <title>Draft genome sequence of an oleaginous Mucoromycotina fungus Mucor ambiguus NBRC6742.</title>
        <authorList>
            <person name="Takeda I."/>
            <person name="Yamane N."/>
            <person name="Morita T."/>
            <person name="Tamano K."/>
            <person name="Machida M."/>
            <person name="Baker S."/>
            <person name="Koike H."/>
        </authorList>
    </citation>
    <scope>NUCLEOTIDE SEQUENCE</scope>
    <source>
        <strain evidence="2">NBRC 6742</strain>
    </source>
</reference>
<dbReference type="AlphaFoldDB" id="A0A0C9M2J6"/>